<feature type="compositionally biased region" description="Low complexity" evidence="7">
    <location>
        <begin position="256"/>
        <end position="268"/>
    </location>
</feature>
<evidence type="ECO:0000256" key="2">
    <source>
        <dbReference type="ARBA" id="ARBA00005585"/>
    </source>
</evidence>
<dbReference type="EMBL" id="BPLR01008055">
    <property type="protein sequence ID" value="GIY21761.1"/>
    <property type="molecule type" value="Genomic_DNA"/>
</dbReference>
<keyword evidence="6" id="KW-0325">Glycoprotein</keyword>
<dbReference type="SUPFAM" id="SSF82866">
    <property type="entry name" value="Multidrug efflux transporter AcrB transmembrane domain"/>
    <property type="match status" value="1"/>
</dbReference>
<comment type="caution">
    <text evidence="9">The sequence shown here is derived from an EMBL/GenBank/DDBJ whole genome shotgun (WGS) entry which is preliminary data.</text>
</comment>
<dbReference type="PANTHER" id="PTHR46022">
    <property type="entry name" value="PROTEIN PATCHED"/>
    <property type="match status" value="1"/>
</dbReference>
<dbReference type="GO" id="GO:0008158">
    <property type="term" value="F:hedgehog receptor activity"/>
    <property type="evidence" value="ECO:0007669"/>
    <property type="project" value="TreeGrafter"/>
</dbReference>
<evidence type="ECO:0000256" key="7">
    <source>
        <dbReference type="SAM" id="MobiDB-lite"/>
    </source>
</evidence>
<feature type="transmembrane region" description="Helical" evidence="8">
    <location>
        <begin position="119"/>
        <end position="139"/>
    </location>
</feature>
<evidence type="ECO:0000256" key="8">
    <source>
        <dbReference type="SAM" id="Phobius"/>
    </source>
</evidence>
<feature type="transmembrane region" description="Helical" evidence="8">
    <location>
        <begin position="51"/>
        <end position="71"/>
    </location>
</feature>
<evidence type="ECO:0000256" key="6">
    <source>
        <dbReference type="ARBA" id="ARBA00023180"/>
    </source>
</evidence>
<keyword evidence="10" id="KW-1185">Reference proteome</keyword>
<feature type="region of interest" description="Disordered" evidence="7">
    <location>
        <begin position="256"/>
        <end position="281"/>
    </location>
</feature>
<evidence type="ECO:0000256" key="1">
    <source>
        <dbReference type="ARBA" id="ARBA00004141"/>
    </source>
</evidence>
<dbReference type="GO" id="GO:0005119">
    <property type="term" value="F:smoothened binding"/>
    <property type="evidence" value="ECO:0007669"/>
    <property type="project" value="TreeGrafter"/>
</dbReference>
<proteinExistence type="inferred from homology"/>
<comment type="similarity">
    <text evidence="2">Belongs to the patched family.</text>
</comment>
<dbReference type="AlphaFoldDB" id="A0AAV4RN83"/>
<dbReference type="GO" id="GO:0005886">
    <property type="term" value="C:plasma membrane"/>
    <property type="evidence" value="ECO:0007669"/>
    <property type="project" value="TreeGrafter"/>
</dbReference>
<keyword evidence="4 8" id="KW-1133">Transmembrane helix</keyword>
<evidence type="ECO:0000313" key="9">
    <source>
        <dbReference type="EMBL" id="GIY21761.1"/>
    </source>
</evidence>
<dbReference type="PANTHER" id="PTHR46022:SF1">
    <property type="entry name" value="PROTEIN PATCHED"/>
    <property type="match status" value="1"/>
</dbReference>
<keyword evidence="5 8" id="KW-0472">Membrane</keyword>
<feature type="transmembrane region" description="Helical" evidence="8">
    <location>
        <begin position="145"/>
        <end position="168"/>
    </location>
</feature>
<dbReference type="Proteomes" id="UP001054945">
    <property type="component" value="Unassembled WGS sequence"/>
</dbReference>
<organism evidence="9 10">
    <name type="scientific">Caerostris extrusa</name>
    <name type="common">Bark spider</name>
    <name type="synonym">Caerostris bankana</name>
    <dbReference type="NCBI Taxonomy" id="172846"/>
    <lineage>
        <taxon>Eukaryota</taxon>
        <taxon>Metazoa</taxon>
        <taxon>Ecdysozoa</taxon>
        <taxon>Arthropoda</taxon>
        <taxon>Chelicerata</taxon>
        <taxon>Arachnida</taxon>
        <taxon>Araneae</taxon>
        <taxon>Araneomorphae</taxon>
        <taxon>Entelegynae</taxon>
        <taxon>Araneoidea</taxon>
        <taxon>Araneidae</taxon>
        <taxon>Caerostris</taxon>
    </lineage>
</organism>
<evidence type="ECO:0000256" key="4">
    <source>
        <dbReference type="ARBA" id="ARBA00022989"/>
    </source>
</evidence>
<reference evidence="9 10" key="1">
    <citation type="submission" date="2021-06" db="EMBL/GenBank/DDBJ databases">
        <title>Caerostris extrusa draft genome.</title>
        <authorList>
            <person name="Kono N."/>
            <person name="Arakawa K."/>
        </authorList>
    </citation>
    <scope>NUCLEOTIDE SEQUENCE [LARGE SCALE GENOMIC DNA]</scope>
</reference>
<dbReference type="GO" id="GO:0097108">
    <property type="term" value="F:hedgehog family protein binding"/>
    <property type="evidence" value="ECO:0007669"/>
    <property type="project" value="TreeGrafter"/>
</dbReference>
<evidence type="ECO:0000313" key="10">
    <source>
        <dbReference type="Proteomes" id="UP001054945"/>
    </source>
</evidence>
<gene>
    <name evidence="9" type="primary">Ptch1</name>
    <name evidence="9" type="ORF">CEXT_623781</name>
</gene>
<accession>A0AAV4RN83</accession>
<feature type="transmembrane region" description="Helical" evidence="8">
    <location>
        <begin position="23"/>
        <end position="44"/>
    </location>
</feature>
<dbReference type="Gene3D" id="1.20.1640.10">
    <property type="entry name" value="Multidrug efflux transporter AcrB transmembrane domain"/>
    <property type="match status" value="1"/>
</dbReference>
<sequence>MPFFLDDMNTTEDILETIKEVRAIFICHCSIPFLLRLWVFSVLLLNPWAAILEVIIILMIVVELFGFMGIMGIKLNAVTTVIIIAALGLIINFSVHFLMGFLTNIGDRQHRMTMALQQIFCPVLYGVSLYFVGVITLAFSEFDFISWYFFTMLCAIGIIGLFNGFIVFPVLLSIIGPSGDVVPFDDPERIPTPSPEPSPIRQRVKHARPFTRRIYPRVPSEISLSTITEESTSRHSPEIVVEPELVLETTTVTNTTTGASTVNTTTSTPDNPDCQSEDGTTTVTTTVKATAKVKVEVHAPYSNNSDVIRHKKKTG</sequence>
<protein>
    <submittedName>
        <fullName evidence="9">Protein patched homolog 1</fullName>
    </submittedName>
</protein>
<name>A0AAV4RN83_CAEEX</name>
<evidence type="ECO:0000256" key="5">
    <source>
        <dbReference type="ARBA" id="ARBA00023136"/>
    </source>
</evidence>
<dbReference type="GO" id="GO:0045879">
    <property type="term" value="P:negative regulation of smoothened signaling pathway"/>
    <property type="evidence" value="ECO:0007669"/>
    <property type="project" value="TreeGrafter"/>
</dbReference>
<evidence type="ECO:0000256" key="3">
    <source>
        <dbReference type="ARBA" id="ARBA00022692"/>
    </source>
</evidence>
<feature type="transmembrane region" description="Helical" evidence="8">
    <location>
        <begin position="77"/>
        <end position="98"/>
    </location>
</feature>
<comment type="subcellular location">
    <subcellularLocation>
        <location evidence="1">Membrane</location>
        <topology evidence="1">Multi-pass membrane protein</topology>
    </subcellularLocation>
</comment>
<keyword evidence="3 8" id="KW-0812">Transmembrane</keyword>
<feature type="compositionally biased region" description="Polar residues" evidence="7">
    <location>
        <begin position="269"/>
        <end position="279"/>
    </location>
</feature>